<evidence type="ECO:0000256" key="1">
    <source>
        <dbReference type="SAM" id="MobiDB-lite"/>
    </source>
</evidence>
<evidence type="ECO:0000256" key="2">
    <source>
        <dbReference type="SAM" id="Phobius"/>
    </source>
</evidence>
<keyword evidence="4" id="KW-1185">Reference proteome</keyword>
<feature type="transmembrane region" description="Helical" evidence="2">
    <location>
        <begin position="136"/>
        <end position="157"/>
    </location>
</feature>
<organism evidence="3 4">
    <name type="scientific">Klebsormidium nitens</name>
    <name type="common">Green alga</name>
    <name type="synonym">Ulothrix nitens</name>
    <dbReference type="NCBI Taxonomy" id="105231"/>
    <lineage>
        <taxon>Eukaryota</taxon>
        <taxon>Viridiplantae</taxon>
        <taxon>Streptophyta</taxon>
        <taxon>Klebsormidiophyceae</taxon>
        <taxon>Klebsormidiales</taxon>
        <taxon>Klebsormidiaceae</taxon>
        <taxon>Klebsormidium</taxon>
    </lineage>
</organism>
<sequence length="176" mass="17971">LYANKCKGDTSDLCSCVNKPRLEDWGADQTYQAVMSAVNGTAGANRNPQCYFGPCKERGYKAVSFSKAGCPSCLNNITVAGTEGGVASLGSAVQSCLASDASSTATTPAAAPSKSDTSSASPGSPQTPAPSPPKGWLYALLILVAVILVAALLEWVFTGDKPTPRPAASTMNHAPT</sequence>
<accession>A0A1Y1ISK7</accession>
<dbReference type="Proteomes" id="UP000054558">
    <property type="component" value="Unassembled WGS sequence"/>
</dbReference>
<keyword evidence="2" id="KW-1133">Transmembrane helix</keyword>
<feature type="non-terminal residue" evidence="3">
    <location>
        <position position="1"/>
    </location>
</feature>
<gene>
    <name evidence="3" type="ORF">KFL_010350010</name>
</gene>
<name>A0A1Y1ISK7_KLENI</name>
<dbReference type="EMBL" id="DF237984">
    <property type="protein sequence ID" value="GAQ92509.1"/>
    <property type="molecule type" value="Genomic_DNA"/>
</dbReference>
<feature type="compositionally biased region" description="Low complexity" evidence="1">
    <location>
        <begin position="105"/>
        <end position="124"/>
    </location>
</feature>
<proteinExistence type="predicted"/>
<protein>
    <submittedName>
        <fullName evidence="3">Uncharacterized protein</fullName>
    </submittedName>
</protein>
<evidence type="ECO:0000313" key="3">
    <source>
        <dbReference type="EMBL" id="GAQ92509.1"/>
    </source>
</evidence>
<keyword evidence="2" id="KW-0812">Transmembrane</keyword>
<evidence type="ECO:0000313" key="4">
    <source>
        <dbReference type="Proteomes" id="UP000054558"/>
    </source>
</evidence>
<dbReference type="AlphaFoldDB" id="A0A1Y1ISK7"/>
<reference evidence="3 4" key="1">
    <citation type="journal article" date="2014" name="Nat. Commun.">
        <title>Klebsormidium flaccidum genome reveals primary factors for plant terrestrial adaptation.</title>
        <authorList>
            <person name="Hori K."/>
            <person name="Maruyama F."/>
            <person name="Fujisawa T."/>
            <person name="Togashi T."/>
            <person name="Yamamoto N."/>
            <person name="Seo M."/>
            <person name="Sato S."/>
            <person name="Yamada T."/>
            <person name="Mori H."/>
            <person name="Tajima N."/>
            <person name="Moriyama T."/>
            <person name="Ikeuchi M."/>
            <person name="Watanabe M."/>
            <person name="Wada H."/>
            <person name="Kobayashi K."/>
            <person name="Saito M."/>
            <person name="Masuda T."/>
            <person name="Sasaki-Sekimoto Y."/>
            <person name="Mashiguchi K."/>
            <person name="Awai K."/>
            <person name="Shimojima M."/>
            <person name="Masuda S."/>
            <person name="Iwai M."/>
            <person name="Nobusawa T."/>
            <person name="Narise T."/>
            <person name="Kondo S."/>
            <person name="Saito H."/>
            <person name="Sato R."/>
            <person name="Murakawa M."/>
            <person name="Ihara Y."/>
            <person name="Oshima-Yamada Y."/>
            <person name="Ohtaka K."/>
            <person name="Satoh M."/>
            <person name="Sonobe K."/>
            <person name="Ishii M."/>
            <person name="Ohtani R."/>
            <person name="Kanamori-Sato M."/>
            <person name="Honoki R."/>
            <person name="Miyazaki D."/>
            <person name="Mochizuki H."/>
            <person name="Umetsu J."/>
            <person name="Higashi K."/>
            <person name="Shibata D."/>
            <person name="Kamiya Y."/>
            <person name="Sato N."/>
            <person name="Nakamura Y."/>
            <person name="Tabata S."/>
            <person name="Ida S."/>
            <person name="Kurokawa K."/>
            <person name="Ohta H."/>
        </authorList>
    </citation>
    <scope>NUCLEOTIDE SEQUENCE [LARGE SCALE GENOMIC DNA]</scope>
    <source>
        <strain evidence="3 4">NIES-2285</strain>
    </source>
</reference>
<keyword evidence="2" id="KW-0472">Membrane</keyword>
<feature type="region of interest" description="Disordered" evidence="1">
    <location>
        <begin position="105"/>
        <end position="130"/>
    </location>
</feature>